<feature type="transmembrane region" description="Helical" evidence="2">
    <location>
        <begin position="140"/>
        <end position="163"/>
    </location>
</feature>
<name>A0A6S6V8V9_9PLEO</name>
<dbReference type="PANTHER" id="PTHR37451">
    <property type="entry name" value="MARVEL DOMAIN"/>
    <property type="match status" value="1"/>
</dbReference>
<evidence type="ECO:0000256" key="2">
    <source>
        <dbReference type="SAM" id="Phobius"/>
    </source>
</evidence>
<evidence type="ECO:0000313" key="3">
    <source>
        <dbReference type="EMBL" id="CAE7007901.1"/>
    </source>
</evidence>
<sequence length="334" mass="36080">MPTMRIPQSYIQKCKVVAHVFQAIFVFVAACLTIAVMTKEGDVGGATKYFFAMCFVSIPAIIYLTMVPMWSRAQRFASAYAFLAVDALYTILWFAAFISVAVWNANGIREGAEKAKISDDDKNCTTFLYGDEAKCAVSKAAVGVGVMVFIFFAITTGVSGYYLHKYLREGKMPYQSSSNNPFYETGDSSYNPAGGATDLNGKDTTWSTEIETAHGRDSSDTLSDDRRTEHGGNQQEDEYALLHSTDTDEGRHPGRPLSWGEERNATAYGAGSVGARTVPPYADYSVERRGSIAAGVDALSPGGYNEFRRDAAGGIDRAASHSGSGYSFSGGPGR</sequence>
<keyword evidence="2" id="KW-0472">Membrane</keyword>
<keyword evidence="2" id="KW-0812">Transmembrane</keyword>
<feature type="compositionally biased region" description="Basic and acidic residues" evidence="1">
    <location>
        <begin position="211"/>
        <end position="230"/>
    </location>
</feature>
<feature type="region of interest" description="Disordered" evidence="1">
    <location>
        <begin position="183"/>
        <end position="262"/>
    </location>
</feature>
<dbReference type="EMBL" id="HG992978">
    <property type="protein sequence ID" value="CAE7007901.1"/>
    <property type="molecule type" value="Genomic_DNA"/>
</dbReference>
<dbReference type="PROSITE" id="PS51257">
    <property type="entry name" value="PROKAR_LIPOPROTEIN"/>
    <property type="match status" value="1"/>
</dbReference>
<evidence type="ECO:0000256" key="1">
    <source>
        <dbReference type="SAM" id="MobiDB-lite"/>
    </source>
</evidence>
<organism evidence="3 4">
    <name type="scientific">Pyrenophora teres f. teres</name>
    <dbReference type="NCBI Taxonomy" id="97479"/>
    <lineage>
        <taxon>Eukaryota</taxon>
        <taxon>Fungi</taxon>
        <taxon>Dikarya</taxon>
        <taxon>Ascomycota</taxon>
        <taxon>Pezizomycotina</taxon>
        <taxon>Dothideomycetes</taxon>
        <taxon>Pleosporomycetidae</taxon>
        <taxon>Pleosporales</taxon>
        <taxon>Pleosporineae</taxon>
        <taxon>Pleosporaceae</taxon>
        <taxon>Pyrenophora</taxon>
    </lineage>
</organism>
<keyword evidence="2" id="KW-1133">Transmembrane helix</keyword>
<feature type="transmembrane region" description="Helical" evidence="2">
    <location>
        <begin position="49"/>
        <end position="67"/>
    </location>
</feature>
<proteinExistence type="predicted"/>
<accession>A0A6S6V8V9</accession>
<dbReference type="PANTHER" id="PTHR37451:SF3">
    <property type="entry name" value="MARVEL DOMAIN-CONTAINING PROTEIN"/>
    <property type="match status" value="1"/>
</dbReference>
<dbReference type="Proteomes" id="UP000472372">
    <property type="component" value="Chromosome 2"/>
</dbReference>
<feature type="transmembrane region" description="Helical" evidence="2">
    <location>
        <begin position="16"/>
        <end position="37"/>
    </location>
</feature>
<reference evidence="3" key="1">
    <citation type="submission" date="2021-02" db="EMBL/GenBank/DDBJ databases">
        <authorList>
            <person name="Syme A R."/>
            <person name="Syme A R."/>
            <person name="Moolhuijzen P."/>
        </authorList>
    </citation>
    <scope>NUCLEOTIDE SEQUENCE</scope>
    <source>
        <strain evidence="3">W1-1</strain>
    </source>
</reference>
<gene>
    <name evidence="3" type="ORF">PTTW11_01618</name>
</gene>
<dbReference type="AlphaFoldDB" id="A0A6S6V8V9"/>
<feature type="transmembrane region" description="Helical" evidence="2">
    <location>
        <begin position="79"/>
        <end position="103"/>
    </location>
</feature>
<protein>
    <submittedName>
        <fullName evidence="3">MARVEL domain containing protein</fullName>
    </submittedName>
</protein>
<evidence type="ECO:0000313" key="4">
    <source>
        <dbReference type="Proteomes" id="UP000472372"/>
    </source>
</evidence>